<reference evidence="2 3" key="1">
    <citation type="submission" date="2018-07" db="EMBL/GenBank/DDBJ databases">
        <title>Genomic Encyclopedia of Type Strains, Phase IV (KMG-IV): sequencing the most valuable type-strain genomes for metagenomic binning, comparative biology and taxonomic classification.</title>
        <authorList>
            <person name="Goeker M."/>
        </authorList>
    </citation>
    <scope>NUCLEOTIDE SEQUENCE [LARGE SCALE GENOMIC DNA]</scope>
    <source>
        <strain evidence="2 3">DSM 26725</strain>
    </source>
</reference>
<feature type="transmembrane region" description="Helical" evidence="1">
    <location>
        <begin position="77"/>
        <end position="98"/>
    </location>
</feature>
<evidence type="ECO:0000313" key="2">
    <source>
        <dbReference type="EMBL" id="RED16670.1"/>
    </source>
</evidence>
<evidence type="ECO:0000313" key="3">
    <source>
        <dbReference type="Proteomes" id="UP000256310"/>
    </source>
</evidence>
<dbReference type="RefSeq" id="WP_116236049.1">
    <property type="nucleotide sequence ID" value="NZ_QRDP01000004.1"/>
</dbReference>
<keyword evidence="3" id="KW-1185">Reference proteome</keyword>
<evidence type="ECO:0000256" key="1">
    <source>
        <dbReference type="SAM" id="Phobius"/>
    </source>
</evidence>
<proteinExistence type="predicted"/>
<keyword evidence="1" id="KW-1133">Transmembrane helix</keyword>
<protein>
    <submittedName>
        <fullName evidence="2">Uncharacterized protein</fullName>
    </submittedName>
</protein>
<keyword evidence="1" id="KW-0812">Transmembrane</keyword>
<dbReference type="OrthoDB" id="7594268at2"/>
<dbReference type="Proteomes" id="UP000256310">
    <property type="component" value="Unassembled WGS sequence"/>
</dbReference>
<accession>A0A3D9FFR9</accession>
<dbReference type="EMBL" id="QRDP01000004">
    <property type="protein sequence ID" value="RED16670.1"/>
    <property type="molecule type" value="Genomic_DNA"/>
</dbReference>
<organism evidence="2 3">
    <name type="scientific">Parasphingopyxis lamellibrachiae</name>
    <dbReference type="NCBI Taxonomy" id="680125"/>
    <lineage>
        <taxon>Bacteria</taxon>
        <taxon>Pseudomonadati</taxon>
        <taxon>Pseudomonadota</taxon>
        <taxon>Alphaproteobacteria</taxon>
        <taxon>Sphingomonadales</taxon>
        <taxon>Sphingomonadaceae</taxon>
        <taxon>Parasphingopyxis</taxon>
    </lineage>
</organism>
<feature type="transmembrane region" description="Helical" evidence="1">
    <location>
        <begin position="7"/>
        <end position="24"/>
    </location>
</feature>
<feature type="transmembrane region" description="Helical" evidence="1">
    <location>
        <begin position="44"/>
        <end position="65"/>
    </location>
</feature>
<comment type="caution">
    <text evidence="2">The sequence shown here is derived from an EMBL/GenBank/DDBJ whole genome shotgun (WGS) entry which is preliminary data.</text>
</comment>
<dbReference type="AlphaFoldDB" id="A0A3D9FFR9"/>
<keyword evidence="1" id="KW-0472">Membrane</keyword>
<gene>
    <name evidence="2" type="ORF">DFR46_1697</name>
</gene>
<sequence length="147" mass="16334">MLIKAPEFRIALFGSLAAFLWEMWQMPFYDQSGMTFMDMVKGCSLGSLGDAGIMVFAYRIAAWLARSRLWLITLPPRAIFAYVATGLAVTIIVEHVAINFDFGWRYSGLMPLDPLFGTGLVPIAMWVVVPLAALWLARMPGPALSEE</sequence>
<name>A0A3D9FFR9_9SPHN</name>
<feature type="transmembrane region" description="Helical" evidence="1">
    <location>
        <begin position="118"/>
        <end position="137"/>
    </location>
</feature>